<organism evidence="4 5">
    <name type="scientific">Rhizophagus irregularis (strain DAOM 197198w)</name>
    <name type="common">Glomus intraradices</name>
    <dbReference type="NCBI Taxonomy" id="1432141"/>
    <lineage>
        <taxon>Eukaryota</taxon>
        <taxon>Fungi</taxon>
        <taxon>Fungi incertae sedis</taxon>
        <taxon>Mucoromycota</taxon>
        <taxon>Glomeromycotina</taxon>
        <taxon>Glomeromycetes</taxon>
        <taxon>Glomerales</taxon>
        <taxon>Glomeraceae</taxon>
        <taxon>Rhizophagus</taxon>
    </lineage>
</organism>
<protein>
    <submittedName>
        <fullName evidence="4">Rad53p</fullName>
    </submittedName>
</protein>
<dbReference type="SUPFAM" id="SSF56112">
    <property type="entry name" value="Protein kinase-like (PK-like)"/>
    <property type="match status" value="1"/>
</dbReference>
<dbReference type="PROSITE" id="PS50011">
    <property type="entry name" value="PROTEIN_KINASE_DOM"/>
    <property type="match status" value="1"/>
</dbReference>
<keyword evidence="2" id="KW-0067">ATP-binding</keyword>
<proteinExistence type="predicted"/>
<dbReference type="HOGENOM" id="CLU_000288_7_0_1"/>
<dbReference type="OrthoDB" id="2359985at2759"/>
<feature type="domain" description="Protein kinase" evidence="3">
    <location>
        <begin position="1"/>
        <end position="112"/>
    </location>
</feature>
<evidence type="ECO:0000313" key="5">
    <source>
        <dbReference type="Proteomes" id="UP000022910"/>
    </source>
</evidence>
<evidence type="ECO:0000313" key="4">
    <source>
        <dbReference type="EMBL" id="EXX65847.1"/>
    </source>
</evidence>
<gene>
    <name evidence="4" type="ORF">RirG_129390</name>
</gene>
<dbReference type="Proteomes" id="UP000022910">
    <property type="component" value="Unassembled WGS sequence"/>
</dbReference>
<dbReference type="EMBL" id="JEMT01020359">
    <property type="protein sequence ID" value="EXX65847.1"/>
    <property type="molecule type" value="Genomic_DNA"/>
</dbReference>
<evidence type="ECO:0000256" key="2">
    <source>
        <dbReference type="ARBA" id="ARBA00022840"/>
    </source>
</evidence>
<accession>A0A015J8E8</accession>
<comment type="caution">
    <text evidence="4">The sequence shown here is derived from an EMBL/GenBank/DDBJ whole genome shotgun (WGS) entry which is preliminary data.</text>
</comment>
<sequence length="177" mass="20476">MGLCREVGNIDKTTIYGVMPYVAPEVLRGKPYTLAADIYSFGMIMYFAATEKQPFANCAHDELLALDICKGIRPEINEPEAPKCYIDLMKKCWDTDPNNRPDATKVEDSIRLLCNYEIEKQFKKAETYRRNNLSFFKYSQLDSTHPQAIYTSRLLNPFTKDLEKYDKSECLECEIIN</sequence>
<dbReference type="PANTHER" id="PTHR44329:SF298">
    <property type="entry name" value="MIXED LINEAGE KINASE DOMAIN-LIKE PROTEIN"/>
    <property type="match status" value="1"/>
</dbReference>
<evidence type="ECO:0000259" key="3">
    <source>
        <dbReference type="PROSITE" id="PS50011"/>
    </source>
</evidence>
<dbReference type="GO" id="GO:0005524">
    <property type="term" value="F:ATP binding"/>
    <property type="evidence" value="ECO:0007669"/>
    <property type="project" value="UniProtKB-KW"/>
</dbReference>
<keyword evidence="5" id="KW-1185">Reference proteome</keyword>
<dbReference type="GO" id="GO:0004674">
    <property type="term" value="F:protein serine/threonine kinase activity"/>
    <property type="evidence" value="ECO:0007669"/>
    <property type="project" value="TreeGrafter"/>
</dbReference>
<evidence type="ECO:0000256" key="1">
    <source>
        <dbReference type="ARBA" id="ARBA00022741"/>
    </source>
</evidence>
<keyword evidence="1" id="KW-0547">Nucleotide-binding</keyword>
<reference evidence="4 5" key="1">
    <citation type="submission" date="2014-02" db="EMBL/GenBank/DDBJ databases">
        <title>Single nucleus genome sequencing reveals high similarity among nuclei of an endomycorrhizal fungus.</title>
        <authorList>
            <person name="Lin K."/>
            <person name="Geurts R."/>
            <person name="Zhang Z."/>
            <person name="Limpens E."/>
            <person name="Saunders D.G."/>
            <person name="Mu D."/>
            <person name="Pang E."/>
            <person name="Cao H."/>
            <person name="Cha H."/>
            <person name="Lin T."/>
            <person name="Zhou Q."/>
            <person name="Shang Y."/>
            <person name="Li Y."/>
            <person name="Ivanov S."/>
            <person name="Sharma T."/>
            <person name="Velzen R.V."/>
            <person name="Ruijter N.D."/>
            <person name="Aanen D.K."/>
            <person name="Win J."/>
            <person name="Kamoun S."/>
            <person name="Bisseling T."/>
            <person name="Huang S."/>
        </authorList>
    </citation>
    <scope>NUCLEOTIDE SEQUENCE [LARGE SCALE GENOMIC DNA]</scope>
    <source>
        <strain evidence="5">DAOM197198w</strain>
    </source>
</reference>
<name>A0A015J8E8_RHIIW</name>
<dbReference type="InterPro" id="IPR000719">
    <property type="entry name" value="Prot_kinase_dom"/>
</dbReference>
<dbReference type="InterPro" id="IPR011009">
    <property type="entry name" value="Kinase-like_dom_sf"/>
</dbReference>
<dbReference type="AlphaFoldDB" id="A0A015J8E8"/>
<dbReference type="Pfam" id="PF00069">
    <property type="entry name" value="Pkinase"/>
    <property type="match status" value="1"/>
</dbReference>
<dbReference type="Gene3D" id="1.10.510.10">
    <property type="entry name" value="Transferase(Phosphotransferase) domain 1"/>
    <property type="match status" value="1"/>
</dbReference>
<dbReference type="PANTHER" id="PTHR44329">
    <property type="entry name" value="SERINE/THREONINE-PROTEIN KINASE TNNI3K-RELATED"/>
    <property type="match status" value="1"/>
</dbReference>
<dbReference type="InterPro" id="IPR051681">
    <property type="entry name" value="Ser/Thr_Kinases-Pseudokinases"/>
</dbReference>